<protein>
    <submittedName>
        <fullName evidence="1">SapC protein</fullName>
    </submittedName>
</protein>
<evidence type="ECO:0000313" key="2">
    <source>
        <dbReference type="Proteomes" id="UP000245708"/>
    </source>
</evidence>
<gene>
    <name evidence="1" type="ORF">C7455_1211</name>
</gene>
<dbReference type="AlphaFoldDB" id="A0A316G1T4"/>
<dbReference type="EMBL" id="QGGW01000021">
    <property type="protein sequence ID" value="PWK54904.1"/>
    <property type="molecule type" value="Genomic_DNA"/>
</dbReference>
<name>A0A316G1T4_9RHOB</name>
<sequence>MFKTPASLKFVDLADFRLLPKQDYSFLRSELVSLIVIDEIADVAHQYSITVRVGSALLVALMGVQKESNAYVSPSGSWLTEYIPAHKRV</sequence>
<organism evidence="1 2">
    <name type="scientific">Roseicyclus mahoneyensis</name>
    <dbReference type="NCBI Taxonomy" id="164332"/>
    <lineage>
        <taxon>Bacteria</taxon>
        <taxon>Pseudomonadati</taxon>
        <taxon>Pseudomonadota</taxon>
        <taxon>Alphaproteobacteria</taxon>
        <taxon>Rhodobacterales</taxon>
        <taxon>Roseobacteraceae</taxon>
        <taxon>Roseicyclus</taxon>
    </lineage>
</organism>
<dbReference type="Pfam" id="PF07277">
    <property type="entry name" value="SapC"/>
    <property type="match status" value="1"/>
</dbReference>
<accession>A0A316G1T4</accession>
<dbReference type="RefSeq" id="WP_170119168.1">
    <property type="nucleotide sequence ID" value="NZ_QGGW01000021.1"/>
</dbReference>
<keyword evidence="2" id="KW-1185">Reference proteome</keyword>
<dbReference type="Proteomes" id="UP000245708">
    <property type="component" value="Unassembled WGS sequence"/>
</dbReference>
<evidence type="ECO:0000313" key="1">
    <source>
        <dbReference type="EMBL" id="PWK54904.1"/>
    </source>
</evidence>
<comment type="caution">
    <text evidence="1">The sequence shown here is derived from an EMBL/GenBank/DDBJ whole genome shotgun (WGS) entry which is preliminary data.</text>
</comment>
<proteinExistence type="predicted"/>
<dbReference type="InterPro" id="IPR010836">
    <property type="entry name" value="SapC"/>
</dbReference>
<reference evidence="1 2" key="1">
    <citation type="submission" date="2018-05" db="EMBL/GenBank/DDBJ databases">
        <title>Genomic Encyclopedia of Type Strains, Phase IV (KMG-IV): sequencing the most valuable type-strain genomes for metagenomic binning, comparative biology and taxonomic classification.</title>
        <authorList>
            <person name="Goeker M."/>
        </authorList>
    </citation>
    <scope>NUCLEOTIDE SEQUENCE [LARGE SCALE GENOMIC DNA]</scope>
    <source>
        <strain evidence="1 2">DSM 16097</strain>
    </source>
</reference>